<evidence type="ECO:0000313" key="2">
    <source>
        <dbReference type="Proteomes" id="UP000249497"/>
    </source>
</evidence>
<gene>
    <name evidence="1" type="ORF">BO86DRAFT_423111</name>
</gene>
<dbReference type="RefSeq" id="XP_025522364.1">
    <property type="nucleotide sequence ID" value="XM_025675384.1"/>
</dbReference>
<sequence length="128" mass="14630">MEAIVDSIPEQLFLDLRVSAVRNRTARINLVEPWASEYCTAVLEKRYGDAIFARYNIAGQAVDGVYTEWNITVYDMIMSDAQEYAQDHPELYADALQLYVNTNSTDTRRDIIEGLKKITFDYPLSLPA</sequence>
<accession>A0A8T8WLR0</accession>
<name>A0A8T8WLR0_ASPJA</name>
<dbReference type="GeneID" id="37179076"/>
<keyword evidence="2" id="KW-1185">Reference proteome</keyword>
<protein>
    <submittedName>
        <fullName evidence="1">Uncharacterized protein</fullName>
    </submittedName>
</protein>
<reference evidence="1 2" key="1">
    <citation type="submission" date="2018-02" db="EMBL/GenBank/DDBJ databases">
        <title>The genomes of Aspergillus section Nigri reveals drivers in fungal speciation.</title>
        <authorList>
            <consortium name="DOE Joint Genome Institute"/>
            <person name="Vesth T.C."/>
            <person name="Nybo J."/>
            <person name="Theobald S."/>
            <person name="Brandl J."/>
            <person name="Frisvad J.C."/>
            <person name="Nielsen K.F."/>
            <person name="Lyhne E.K."/>
            <person name="Kogle M.E."/>
            <person name="Kuo A."/>
            <person name="Riley R."/>
            <person name="Clum A."/>
            <person name="Nolan M."/>
            <person name="Lipzen A."/>
            <person name="Salamov A."/>
            <person name="Henrissat B."/>
            <person name="Wiebenga A."/>
            <person name="De vries R.P."/>
            <person name="Grigoriev I.V."/>
            <person name="Mortensen U.H."/>
            <person name="Andersen M.R."/>
            <person name="Baker S.E."/>
        </authorList>
    </citation>
    <scope>NUCLEOTIDE SEQUENCE [LARGE SCALE GENOMIC DNA]</scope>
    <source>
        <strain evidence="1 2">CBS 114.51</strain>
    </source>
</reference>
<organism evidence="1 2">
    <name type="scientific">Aspergillus japonicus CBS 114.51</name>
    <dbReference type="NCBI Taxonomy" id="1448312"/>
    <lineage>
        <taxon>Eukaryota</taxon>
        <taxon>Fungi</taxon>
        <taxon>Dikarya</taxon>
        <taxon>Ascomycota</taxon>
        <taxon>Pezizomycotina</taxon>
        <taxon>Eurotiomycetes</taxon>
        <taxon>Eurotiomycetidae</taxon>
        <taxon>Eurotiales</taxon>
        <taxon>Aspergillaceae</taxon>
        <taxon>Aspergillus</taxon>
        <taxon>Aspergillus subgen. Circumdati</taxon>
    </lineage>
</organism>
<dbReference type="EMBL" id="KZ824867">
    <property type="protein sequence ID" value="RAH76470.1"/>
    <property type="molecule type" value="Genomic_DNA"/>
</dbReference>
<dbReference type="OrthoDB" id="5100247at2759"/>
<dbReference type="AlphaFoldDB" id="A0A8T8WLR0"/>
<proteinExistence type="predicted"/>
<evidence type="ECO:0000313" key="1">
    <source>
        <dbReference type="EMBL" id="RAH76470.1"/>
    </source>
</evidence>
<dbReference type="Proteomes" id="UP000249497">
    <property type="component" value="Unassembled WGS sequence"/>
</dbReference>